<evidence type="ECO:0000256" key="1">
    <source>
        <dbReference type="SAM" id="MobiDB-lite"/>
    </source>
</evidence>
<dbReference type="Proteomes" id="UP000287033">
    <property type="component" value="Unassembled WGS sequence"/>
</dbReference>
<sequence>MMDPWVRVVTTKEGQEVWYYNPQRRKWLPEGGLSDSPGCRRLHLQRKLRPPQDAPSTSTIPKFKMQPLKSRPRTEGT</sequence>
<comment type="caution">
    <text evidence="2">The sequence shown here is derived from an EMBL/GenBank/DDBJ whole genome shotgun (WGS) entry which is preliminary data.</text>
</comment>
<feature type="region of interest" description="Disordered" evidence="1">
    <location>
        <begin position="46"/>
        <end position="77"/>
    </location>
</feature>
<name>A0A401RTV5_CHIPU</name>
<organism evidence="2 3">
    <name type="scientific">Chiloscyllium punctatum</name>
    <name type="common">Brownbanded bambooshark</name>
    <name type="synonym">Hemiscyllium punctatum</name>
    <dbReference type="NCBI Taxonomy" id="137246"/>
    <lineage>
        <taxon>Eukaryota</taxon>
        <taxon>Metazoa</taxon>
        <taxon>Chordata</taxon>
        <taxon>Craniata</taxon>
        <taxon>Vertebrata</taxon>
        <taxon>Chondrichthyes</taxon>
        <taxon>Elasmobranchii</taxon>
        <taxon>Galeomorphii</taxon>
        <taxon>Galeoidea</taxon>
        <taxon>Orectolobiformes</taxon>
        <taxon>Hemiscylliidae</taxon>
        <taxon>Chiloscyllium</taxon>
    </lineage>
</organism>
<dbReference type="AlphaFoldDB" id="A0A401RTV5"/>
<proteinExistence type="predicted"/>
<evidence type="ECO:0000313" key="3">
    <source>
        <dbReference type="Proteomes" id="UP000287033"/>
    </source>
</evidence>
<protein>
    <submittedName>
        <fullName evidence="2">Uncharacterized protein</fullName>
    </submittedName>
</protein>
<evidence type="ECO:0000313" key="2">
    <source>
        <dbReference type="EMBL" id="GCC21541.1"/>
    </source>
</evidence>
<reference evidence="2 3" key="1">
    <citation type="journal article" date="2018" name="Nat. Ecol. Evol.">
        <title>Shark genomes provide insights into elasmobranch evolution and the origin of vertebrates.</title>
        <authorList>
            <person name="Hara Y"/>
            <person name="Yamaguchi K"/>
            <person name="Onimaru K"/>
            <person name="Kadota M"/>
            <person name="Koyanagi M"/>
            <person name="Keeley SD"/>
            <person name="Tatsumi K"/>
            <person name="Tanaka K"/>
            <person name="Motone F"/>
            <person name="Kageyama Y"/>
            <person name="Nozu R"/>
            <person name="Adachi N"/>
            <person name="Nishimura O"/>
            <person name="Nakagawa R"/>
            <person name="Tanegashima C"/>
            <person name="Kiyatake I"/>
            <person name="Matsumoto R"/>
            <person name="Murakumo K"/>
            <person name="Nishida K"/>
            <person name="Terakita A"/>
            <person name="Kuratani S"/>
            <person name="Sato K"/>
            <person name="Hyodo S Kuraku.S."/>
        </authorList>
    </citation>
    <scope>NUCLEOTIDE SEQUENCE [LARGE SCALE GENOMIC DNA]</scope>
</reference>
<keyword evidence="3" id="KW-1185">Reference proteome</keyword>
<dbReference type="EMBL" id="BEZZ01002293">
    <property type="protein sequence ID" value="GCC21541.1"/>
    <property type="molecule type" value="Genomic_DNA"/>
</dbReference>
<feature type="non-terminal residue" evidence="2">
    <location>
        <position position="77"/>
    </location>
</feature>
<accession>A0A401RTV5</accession>
<gene>
    <name evidence="2" type="ORF">chiPu_0020013</name>
</gene>